<dbReference type="EMBL" id="AZJJ01000007">
    <property type="protein sequence ID" value="ETD25618.1"/>
    <property type="molecule type" value="Genomic_DNA"/>
</dbReference>
<reference evidence="8 9" key="1">
    <citation type="submission" date="2013-10" db="EMBL/GenBank/DDBJ databases">
        <title>The Genome Sequence of Helicobacter canis NCTC 12740.</title>
        <authorList>
            <consortium name="The Broad Institute Genomics Platform"/>
            <person name="Earl A."/>
            <person name="Fox J.G."/>
            <person name="Shen Z."/>
            <person name="Young S.K."/>
            <person name="Zeng Q."/>
            <person name="Gargeya S."/>
            <person name="Fitzgerald M."/>
            <person name="Abouelleil A."/>
            <person name="Alvarado L."/>
            <person name="Chapman S.B."/>
            <person name="Gainer-Dewar J."/>
            <person name="Goldberg J."/>
            <person name="Griggs A."/>
            <person name="Gujja S."/>
            <person name="Hansen M."/>
            <person name="Howarth C."/>
            <person name="Imamovic A."/>
            <person name="Ireland A."/>
            <person name="Larimer J."/>
            <person name="McCowan C."/>
            <person name="Murphy C."/>
            <person name="Pearson M."/>
            <person name="Poon T.W."/>
            <person name="Priest M."/>
            <person name="Roberts A."/>
            <person name="Saif S."/>
            <person name="Shea T."/>
            <person name="Sykes S."/>
            <person name="Wortman J."/>
            <person name="Nusbaum C."/>
            <person name="Birren B."/>
        </authorList>
    </citation>
    <scope>NUCLEOTIDE SEQUENCE [LARGE SCALE GENOMIC DNA]</scope>
    <source>
        <strain evidence="8 9">NCTC 12740</strain>
    </source>
</reference>
<feature type="compositionally biased region" description="Basic and acidic residues" evidence="5">
    <location>
        <begin position="339"/>
        <end position="352"/>
    </location>
</feature>
<organism evidence="8 9">
    <name type="scientific">Helicobacter canis NCTC 12740</name>
    <dbReference type="NCBI Taxonomy" id="1357399"/>
    <lineage>
        <taxon>Bacteria</taxon>
        <taxon>Pseudomonadati</taxon>
        <taxon>Campylobacterota</taxon>
        <taxon>Epsilonproteobacteria</taxon>
        <taxon>Campylobacterales</taxon>
        <taxon>Helicobacteraceae</taxon>
        <taxon>Helicobacter</taxon>
    </lineage>
</organism>
<sequence>MEEKEPKALPQYLQNAKNKLEQVLKKANEVKHIKLETIFDTIQDANTIFAAERKTYDFVLNFNKLLIAIVLVQLILIVSLFPLKEKEPYLVGFSNATQNFVHIQKANENITANDALTRSLIGAYIINRETINRFDDSDRYEVVRLQSNTKVWKTFENIVSQESSIYSNENLERSVKIVNITKIKNGYANAEVQIALFNLGALQSQKRYRISLTYKYESIDIDFKSLPKNPTGFQVTEYAVTEIATIKDLDDENKVNPNSVQSKIKEKEKLKGGLDSKEFLQDNYQYKDNESKSHQDGFSIQESKPLDFKTNGDVSAMNHAEIRNKLNEDIKRIKQMQIDQEKAQEKIKEKEITQQQQTTAQTTAGDTPNPFE</sequence>
<dbReference type="RefSeq" id="WP_023930459.1">
    <property type="nucleotide sequence ID" value="NZ_KI669458.1"/>
</dbReference>
<evidence type="ECO:0000256" key="2">
    <source>
        <dbReference type="ARBA" id="ARBA00022692"/>
    </source>
</evidence>
<dbReference type="Gene3D" id="3.10.450.230">
    <property type="entry name" value="VirB8 protein"/>
    <property type="match status" value="1"/>
</dbReference>
<evidence type="ECO:0000256" key="1">
    <source>
        <dbReference type="ARBA" id="ARBA00004167"/>
    </source>
</evidence>
<keyword evidence="2 6" id="KW-0812">Transmembrane</keyword>
<dbReference type="CDD" id="cd16424">
    <property type="entry name" value="VirB8"/>
    <property type="match status" value="1"/>
</dbReference>
<dbReference type="PATRIC" id="fig|1357399.3.peg.1511"/>
<evidence type="ECO:0000256" key="6">
    <source>
        <dbReference type="SAM" id="Phobius"/>
    </source>
</evidence>
<gene>
    <name evidence="8" type="ORF">HMPREF2087_01446</name>
</gene>
<dbReference type="AlphaFoldDB" id="V8CDX6"/>
<keyword evidence="3 6" id="KW-1133">Transmembrane helix</keyword>
<dbReference type="eggNOG" id="COG3736">
    <property type="taxonomic scope" value="Bacteria"/>
</dbReference>
<keyword evidence="4 6" id="KW-0472">Membrane</keyword>
<evidence type="ECO:0000313" key="9">
    <source>
        <dbReference type="Proteomes" id="UP000018688"/>
    </source>
</evidence>
<evidence type="ECO:0000313" key="8">
    <source>
        <dbReference type="EMBL" id="ETD25618.1"/>
    </source>
</evidence>
<dbReference type="InterPro" id="IPR032710">
    <property type="entry name" value="NTF2-like_dom_sf"/>
</dbReference>
<comment type="subcellular location">
    <subcellularLocation>
        <location evidence="1">Membrane</location>
        <topology evidence="1">Single-pass membrane protein</topology>
    </subcellularLocation>
</comment>
<feature type="region of interest" description="Disordered" evidence="5">
    <location>
        <begin position="289"/>
        <end position="312"/>
    </location>
</feature>
<comment type="caution">
    <text evidence="8">The sequence shown here is derived from an EMBL/GenBank/DDBJ whole genome shotgun (WGS) entry which is preliminary data.</text>
</comment>
<dbReference type="Proteomes" id="UP000018688">
    <property type="component" value="Unassembled WGS sequence"/>
</dbReference>
<dbReference type="GO" id="GO:0016020">
    <property type="term" value="C:membrane"/>
    <property type="evidence" value="ECO:0007669"/>
    <property type="project" value="UniProtKB-SubCell"/>
</dbReference>
<dbReference type="Pfam" id="PF04335">
    <property type="entry name" value="VirB8"/>
    <property type="match status" value="1"/>
</dbReference>
<feature type="domain" description="Bacterial virulence protein VirB8" evidence="7">
    <location>
        <begin position="65"/>
        <end position="242"/>
    </location>
</feature>
<feature type="compositionally biased region" description="Low complexity" evidence="5">
    <location>
        <begin position="353"/>
        <end position="364"/>
    </location>
</feature>
<evidence type="ECO:0000259" key="7">
    <source>
        <dbReference type="Pfam" id="PF04335"/>
    </source>
</evidence>
<protein>
    <recommendedName>
        <fullName evidence="7">Bacterial virulence protein VirB8 domain-containing protein</fullName>
    </recommendedName>
</protein>
<evidence type="ECO:0000256" key="3">
    <source>
        <dbReference type="ARBA" id="ARBA00022989"/>
    </source>
</evidence>
<proteinExistence type="predicted"/>
<dbReference type="SUPFAM" id="SSF54427">
    <property type="entry name" value="NTF2-like"/>
    <property type="match status" value="1"/>
</dbReference>
<feature type="region of interest" description="Disordered" evidence="5">
    <location>
        <begin position="339"/>
        <end position="372"/>
    </location>
</feature>
<dbReference type="HOGENOM" id="CLU_743488_0_0_7"/>
<accession>V8CDX6</accession>
<feature type="transmembrane region" description="Helical" evidence="6">
    <location>
        <begin position="65"/>
        <end position="83"/>
    </location>
</feature>
<dbReference type="STRING" id="1357399.HMPREF2087_01446"/>
<dbReference type="OrthoDB" id="5353980at2"/>
<evidence type="ECO:0000256" key="4">
    <source>
        <dbReference type="ARBA" id="ARBA00023136"/>
    </source>
</evidence>
<evidence type="ECO:0000256" key="5">
    <source>
        <dbReference type="SAM" id="MobiDB-lite"/>
    </source>
</evidence>
<keyword evidence="9" id="KW-1185">Reference proteome</keyword>
<dbReference type="InterPro" id="IPR007430">
    <property type="entry name" value="VirB8"/>
</dbReference>
<name>V8CDX6_9HELI</name>